<dbReference type="KEGG" id="ehx:EMIHUDRAFT_223733"/>
<sequence>MRLPAATTSTSLSYQYYPLTTGRHCPILLKNGRKRAAIRKFFRGPVTSNHAAPTAIAALDELHTSKSYETLYEHLAARDDAAELHLAWRFARAHHDLADSLPEADKGRKEALLRAGLAVAEAALARAEEGDAESALCHKAPRRDWVGILLGALGTYLPTKEKVANSFRIRDALQTAAEMRPADGSVQLALGEWCFKVAGIGWVEANAAKLLFGQAPESTRRSAVHEIALDYYERAWERKPSKKAAYKASLACDKLSRGADSAAWRTRALELPGAGAADAEIDRLAAAAR</sequence>
<keyword evidence="3" id="KW-0677">Repeat</keyword>
<dbReference type="GO" id="GO:0005876">
    <property type="term" value="C:spindle microtubule"/>
    <property type="evidence" value="ECO:0007669"/>
    <property type="project" value="TreeGrafter"/>
</dbReference>
<evidence type="ECO:0000313" key="6">
    <source>
        <dbReference type="EnsemblProtists" id="EOD39233"/>
    </source>
</evidence>
<evidence type="ECO:0000256" key="4">
    <source>
        <dbReference type="ARBA" id="ARBA00022803"/>
    </source>
</evidence>
<dbReference type="Proteomes" id="UP000013827">
    <property type="component" value="Unassembled WGS sequence"/>
</dbReference>
<dbReference type="RefSeq" id="XP_005791662.1">
    <property type="nucleotide sequence ID" value="XM_005791605.1"/>
</dbReference>
<keyword evidence="5" id="KW-0206">Cytoskeleton</keyword>
<dbReference type="PaxDb" id="2903-EOD39233"/>
<evidence type="ECO:0000256" key="2">
    <source>
        <dbReference type="ARBA" id="ARBA00022490"/>
    </source>
</evidence>
<dbReference type="EnsemblProtists" id="EOD39233">
    <property type="protein sequence ID" value="EOD39233"/>
    <property type="gene ID" value="EMIHUDRAFT_223733"/>
</dbReference>
<dbReference type="GO" id="GO:0008017">
    <property type="term" value="F:microtubule binding"/>
    <property type="evidence" value="ECO:0007669"/>
    <property type="project" value="TreeGrafter"/>
</dbReference>
<evidence type="ECO:0000313" key="7">
    <source>
        <dbReference type="Proteomes" id="UP000013827"/>
    </source>
</evidence>
<dbReference type="Pfam" id="PF21033">
    <property type="entry name" value="RMD1-3"/>
    <property type="match status" value="1"/>
</dbReference>
<dbReference type="GO" id="GO:0097431">
    <property type="term" value="C:mitotic spindle pole"/>
    <property type="evidence" value="ECO:0007669"/>
    <property type="project" value="TreeGrafter"/>
</dbReference>
<dbReference type="PANTHER" id="PTHR16056">
    <property type="entry name" value="REGULATOR OF MICROTUBULE DYNAMICS PROTEIN"/>
    <property type="match status" value="1"/>
</dbReference>
<name>A0A0D3KTZ8_EMIH1</name>
<dbReference type="AlphaFoldDB" id="A0A0D3KTZ8"/>
<accession>A0A0D3KTZ8</accession>
<dbReference type="GeneID" id="17284503"/>
<comment type="subcellular location">
    <subcellularLocation>
        <location evidence="1">Cytoplasm</location>
        <location evidence="1">Cytoskeleton</location>
    </subcellularLocation>
</comment>
<dbReference type="HOGENOM" id="CLU_084063_0_0_1"/>
<evidence type="ECO:0008006" key="8">
    <source>
        <dbReference type="Google" id="ProtNLM"/>
    </source>
</evidence>
<keyword evidence="2" id="KW-0963">Cytoplasm</keyword>
<reference evidence="7" key="1">
    <citation type="journal article" date="2013" name="Nature">
        <title>Pan genome of the phytoplankton Emiliania underpins its global distribution.</title>
        <authorList>
            <person name="Read B.A."/>
            <person name="Kegel J."/>
            <person name="Klute M.J."/>
            <person name="Kuo A."/>
            <person name="Lefebvre S.C."/>
            <person name="Maumus F."/>
            <person name="Mayer C."/>
            <person name="Miller J."/>
            <person name="Monier A."/>
            <person name="Salamov A."/>
            <person name="Young J."/>
            <person name="Aguilar M."/>
            <person name="Claverie J.M."/>
            <person name="Frickenhaus S."/>
            <person name="Gonzalez K."/>
            <person name="Herman E.K."/>
            <person name="Lin Y.C."/>
            <person name="Napier J."/>
            <person name="Ogata H."/>
            <person name="Sarno A.F."/>
            <person name="Shmutz J."/>
            <person name="Schroeder D."/>
            <person name="de Vargas C."/>
            <person name="Verret F."/>
            <person name="von Dassow P."/>
            <person name="Valentin K."/>
            <person name="Van de Peer Y."/>
            <person name="Wheeler G."/>
            <person name="Dacks J.B."/>
            <person name="Delwiche C.F."/>
            <person name="Dyhrman S.T."/>
            <person name="Glockner G."/>
            <person name="John U."/>
            <person name="Richards T."/>
            <person name="Worden A.Z."/>
            <person name="Zhang X."/>
            <person name="Grigoriev I.V."/>
            <person name="Allen A.E."/>
            <person name="Bidle K."/>
            <person name="Borodovsky M."/>
            <person name="Bowler C."/>
            <person name="Brownlee C."/>
            <person name="Cock J.M."/>
            <person name="Elias M."/>
            <person name="Gladyshev V.N."/>
            <person name="Groth M."/>
            <person name="Guda C."/>
            <person name="Hadaegh A."/>
            <person name="Iglesias-Rodriguez M.D."/>
            <person name="Jenkins J."/>
            <person name="Jones B.M."/>
            <person name="Lawson T."/>
            <person name="Leese F."/>
            <person name="Lindquist E."/>
            <person name="Lobanov A."/>
            <person name="Lomsadze A."/>
            <person name="Malik S.B."/>
            <person name="Marsh M.E."/>
            <person name="Mackinder L."/>
            <person name="Mock T."/>
            <person name="Mueller-Roeber B."/>
            <person name="Pagarete A."/>
            <person name="Parker M."/>
            <person name="Probert I."/>
            <person name="Quesneville H."/>
            <person name="Raines C."/>
            <person name="Rensing S.A."/>
            <person name="Riano-Pachon D.M."/>
            <person name="Richier S."/>
            <person name="Rokitta S."/>
            <person name="Shiraiwa Y."/>
            <person name="Soanes D.M."/>
            <person name="van der Giezen M."/>
            <person name="Wahlund T.M."/>
            <person name="Williams B."/>
            <person name="Wilson W."/>
            <person name="Wolfe G."/>
            <person name="Wurch L.L."/>
        </authorList>
    </citation>
    <scope>NUCLEOTIDE SEQUENCE</scope>
</reference>
<organism evidence="6 7">
    <name type="scientific">Emiliania huxleyi (strain CCMP1516)</name>
    <dbReference type="NCBI Taxonomy" id="280463"/>
    <lineage>
        <taxon>Eukaryota</taxon>
        <taxon>Haptista</taxon>
        <taxon>Haptophyta</taxon>
        <taxon>Prymnesiophyceae</taxon>
        <taxon>Isochrysidales</taxon>
        <taxon>Noelaerhabdaceae</taxon>
        <taxon>Emiliania</taxon>
    </lineage>
</organism>
<keyword evidence="4" id="KW-0802">TPR repeat</keyword>
<reference evidence="6" key="2">
    <citation type="submission" date="2024-10" db="UniProtKB">
        <authorList>
            <consortium name="EnsemblProtists"/>
        </authorList>
    </citation>
    <scope>IDENTIFICATION</scope>
</reference>
<keyword evidence="7" id="KW-1185">Reference proteome</keyword>
<evidence type="ECO:0000256" key="5">
    <source>
        <dbReference type="ARBA" id="ARBA00023212"/>
    </source>
</evidence>
<proteinExistence type="predicted"/>
<dbReference type="PANTHER" id="PTHR16056:SF16">
    <property type="entry name" value="REGULATOR OF MICROTUBULE DYNAMICS PROTEIN 1"/>
    <property type="match status" value="1"/>
</dbReference>
<protein>
    <recommendedName>
        <fullName evidence="8">Regulator of microtubule dynamics protein 1</fullName>
    </recommendedName>
</protein>
<dbReference type="GO" id="GO:0005737">
    <property type="term" value="C:cytoplasm"/>
    <property type="evidence" value="ECO:0007669"/>
    <property type="project" value="TreeGrafter"/>
</dbReference>
<evidence type="ECO:0000256" key="1">
    <source>
        <dbReference type="ARBA" id="ARBA00004245"/>
    </source>
</evidence>
<evidence type="ECO:0000256" key="3">
    <source>
        <dbReference type="ARBA" id="ARBA00022737"/>
    </source>
</evidence>
<dbReference type="InterPro" id="IPR049039">
    <property type="entry name" value="RMD1-3_a_helical_rpt"/>
</dbReference>